<evidence type="ECO:0000313" key="1">
    <source>
        <dbReference type="EMBL" id="CAG9564075.1"/>
    </source>
</evidence>
<name>A0A8J2QJY2_9NEOP</name>
<protein>
    <submittedName>
        <fullName evidence="1">(African queen) hypothetical protein</fullName>
    </submittedName>
</protein>
<gene>
    <name evidence="1" type="ORF">DCHRY22_LOCUS5117</name>
</gene>
<keyword evidence="2" id="KW-1185">Reference proteome</keyword>
<dbReference type="EMBL" id="CAKASE010000050">
    <property type="protein sequence ID" value="CAG9564075.1"/>
    <property type="molecule type" value="Genomic_DNA"/>
</dbReference>
<dbReference type="Proteomes" id="UP000789524">
    <property type="component" value="Unassembled WGS sequence"/>
</dbReference>
<reference evidence="1" key="1">
    <citation type="submission" date="2021-09" db="EMBL/GenBank/DDBJ databases">
        <authorList>
            <person name="Martin H S."/>
        </authorList>
    </citation>
    <scope>NUCLEOTIDE SEQUENCE</scope>
</reference>
<accession>A0A8J2QJY2</accession>
<evidence type="ECO:0000313" key="2">
    <source>
        <dbReference type="Proteomes" id="UP000789524"/>
    </source>
</evidence>
<sequence length="80" mass="8756">MLIIVGVNRRVGECRRVLTRFIGVCVVVACSVQRAACRVQRAACSVQQAEGRGPVGRRLCAAAVRARQSVRVDTPREAHR</sequence>
<organism evidence="1 2">
    <name type="scientific">Danaus chrysippus</name>
    <name type="common">African queen</name>
    <dbReference type="NCBI Taxonomy" id="151541"/>
    <lineage>
        <taxon>Eukaryota</taxon>
        <taxon>Metazoa</taxon>
        <taxon>Ecdysozoa</taxon>
        <taxon>Arthropoda</taxon>
        <taxon>Hexapoda</taxon>
        <taxon>Insecta</taxon>
        <taxon>Pterygota</taxon>
        <taxon>Neoptera</taxon>
        <taxon>Endopterygota</taxon>
        <taxon>Lepidoptera</taxon>
        <taxon>Glossata</taxon>
        <taxon>Ditrysia</taxon>
        <taxon>Papilionoidea</taxon>
        <taxon>Nymphalidae</taxon>
        <taxon>Danainae</taxon>
        <taxon>Danaini</taxon>
        <taxon>Danaina</taxon>
        <taxon>Danaus</taxon>
        <taxon>Anosia</taxon>
    </lineage>
</organism>
<dbReference type="AlphaFoldDB" id="A0A8J2QJY2"/>
<proteinExistence type="predicted"/>
<comment type="caution">
    <text evidence="1">The sequence shown here is derived from an EMBL/GenBank/DDBJ whole genome shotgun (WGS) entry which is preliminary data.</text>
</comment>